<dbReference type="RefSeq" id="WP_196103769.1">
    <property type="nucleotide sequence ID" value="NZ_CP064942.1"/>
</dbReference>
<sequence length="128" mass="13731">MLTTIALILMLAQLSGAEQFCGWYVNPTPGNHWLVDADGTWTLSTQGGERVPGFDALPETSFDFAGEWRPSFVELGNGDVVAHPSYGRGCACIAAARGEIAGTLRRIDTLEPLPLVRCDADPALPDIE</sequence>
<keyword evidence="1" id="KW-0732">Signal</keyword>
<evidence type="ECO:0000256" key="1">
    <source>
        <dbReference type="SAM" id="SignalP"/>
    </source>
</evidence>
<keyword evidence="3" id="KW-1185">Reference proteome</keyword>
<name>A0A7S9QD66_9RHOB</name>
<feature type="chain" id="PRO_5032442532" evidence="1">
    <location>
        <begin position="18"/>
        <end position="128"/>
    </location>
</feature>
<evidence type="ECO:0000313" key="3">
    <source>
        <dbReference type="Proteomes" id="UP000594800"/>
    </source>
</evidence>
<reference evidence="2 3" key="1">
    <citation type="submission" date="2020-11" db="EMBL/GenBank/DDBJ databases">
        <title>Description of Pontivivens ytuae sp. nov. isolated from deep sea sediment of Mariana Trench.</title>
        <authorList>
            <person name="Wang Z."/>
            <person name="Sun Q.-L."/>
            <person name="Xu X.-D."/>
            <person name="Tang Y.-Z."/>
            <person name="Zhang J."/>
        </authorList>
    </citation>
    <scope>NUCLEOTIDE SEQUENCE [LARGE SCALE GENOMIC DNA]</scope>
    <source>
        <strain evidence="2 3">MT2928</strain>
    </source>
</reference>
<evidence type="ECO:0000313" key="2">
    <source>
        <dbReference type="EMBL" id="QPH54560.1"/>
    </source>
</evidence>
<accession>A0A7S9QD66</accession>
<protein>
    <submittedName>
        <fullName evidence="2">DUF4087 domain-containing protein</fullName>
    </submittedName>
</protein>
<dbReference type="KEGG" id="poz:I0K15_01905"/>
<feature type="signal peptide" evidence="1">
    <location>
        <begin position="1"/>
        <end position="17"/>
    </location>
</feature>
<organism evidence="2 3">
    <name type="scientific">Pontivivens ytuae</name>
    <dbReference type="NCBI Taxonomy" id="2789856"/>
    <lineage>
        <taxon>Bacteria</taxon>
        <taxon>Pseudomonadati</taxon>
        <taxon>Pseudomonadota</taxon>
        <taxon>Alphaproteobacteria</taxon>
        <taxon>Rhodobacterales</taxon>
        <taxon>Paracoccaceae</taxon>
        <taxon>Pontivivens</taxon>
    </lineage>
</organism>
<proteinExistence type="predicted"/>
<dbReference type="InterPro" id="IPR025145">
    <property type="entry name" value="DUF4087"/>
</dbReference>
<dbReference type="Pfam" id="PF13316">
    <property type="entry name" value="DUF4087"/>
    <property type="match status" value="1"/>
</dbReference>
<dbReference type="Proteomes" id="UP000594800">
    <property type="component" value="Chromosome"/>
</dbReference>
<dbReference type="EMBL" id="CP064942">
    <property type="protein sequence ID" value="QPH54560.1"/>
    <property type="molecule type" value="Genomic_DNA"/>
</dbReference>
<dbReference type="AlphaFoldDB" id="A0A7S9QD66"/>
<gene>
    <name evidence="2" type="ORF">I0K15_01905</name>
</gene>